<sequence length="84" mass="8929">MCGATALTPLDCRRGHSYVRRNCSYSAGLLRGVVTHGATSLIRWTVGGGVVTCSATALTPLDCRRGRSYTLRNCSYSTGLSDEA</sequence>
<organism evidence="1 2">
    <name type="scientific">Pleurodeles waltl</name>
    <name type="common">Iberian ribbed newt</name>
    <dbReference type="NCBI Taxonomy" id="8319"/>
    <lineage>
        <taxon>Eukaryota</taxon>
        <taxon>Metazoa</taxon>
        <taxon>Chordata</taxon>
        <taxon>Craniata</taxon>
        <taxon>Vertebrata</taxon>
        <taxon>Euteleostomi</taxon>
        <taxon>Amphibia</taxon>
        <taxon>Batrachia</taxon>
        <taxon>Caudata</taxon>
        <taxon>Salamandroidea</taxon>
        <taxon>Salamandridae</taxon>
        <taxon>Pleurodelinae</taxon>
        <taxon>Pleurodeles</taxon>
    </lineage>
</organism>
<reference evidence="1" key="1">
    <citation type="journal article" date="2022" name="bioRxiv">
        <title>Sequencing and chromosome-scale assembly of the giantPleurodeles waltlgenome.</title>
        <authorList>
            <person name="Brown T."/>
            <person name="Elewa A."/>
            <person name="Iarovenko S."/>
            <person name="Subramanian E."/>
            <person name="Araus A.J."/>
            <person name="Petzold A."/>
            <person name="Susuki M."/>
            <person name="Suzuki K.-i.T."/>
            <person name="Hayashi T."/>
            <person name="Toyoda A."/>
            <person name="Oliveira C."/>
            <person name="Osipova E."/>
            <person name="Leigh N.D."/>
            <person name="Simon A."/>
            <person name="Yun M.H."/>
        </authorList>
    </citation>
    <scope>NUCLEOTIDE SEQUENCE</scope>
    <source>
        <strain evidence="1">20211129_DDA</strain>
        <tissue evidence="1">Liver</tissue>
    </source>
</reference>
<dbReference type="Proteomes" id="UP001066276">
    <property type="component" value="Chromosome 6"/>
</dbReference>
<keyword evidence="2" id="KW-1185">Reference proteome</keyword>
<accession>A0AAV7R6H3</accession>
<protein>
    <submittedName>
        <fullName evidence="1">Uncharacterized protein</fullName>
    </submittedName>
</protein>
<dbReference type="EMBL" id="JANPWB010000010">
    <property type="protein sequence ID" value="KAJ1146398.1"/>
    <property type="molecule type" value="Genomic_DNA"/>
</dbReference>
<dbReference type="AlphaFoldDB" id="A0AAV7R6H3"/>
<comment type="caution">
    <text evidence="1">The sequence shown here is derived from an EMBL/GenBank/DDBJ whole genome shotgun (WGS) entry which is preliminary data.</text>
</comment>
<name>A0AAV7R6H3_PLEWA</name>
<proteinExistence type="predicted"/>
<gene>
    <name evidence="1" type="ORF">NDU88_012675</name>
</gene>
<evidence type="ECO:0000313" key="2">
    <source>
        <dbReference type="Proteomes" id="UP001066276"/>
    </source>
</evidence>
<evidence type="ECO:0000313" key="1">
    <source>
        <dbReference type="EMBL" id="KAJ1146398.1"/>
    </source>
</evidence>